<dbReference type="InterPro" id="IPR001753">
    <property type="entry name" value="Enoyl-CoA_hydra/iso"/>
</dbReference>
<dbReference type="FunFam" id="3.90.226.10:FF:000009">
    <property type="entry name" value="Carnitinyl-CoA dehydratase"/>
    <property type="match status" value="1"/>
</dbReference>
<evidence type="ECO:0000313" key="4">
    <source>
        <dbReference type="EMBL" id="PCH43671.1"/>
    </source>
</evidence>
<dbReference type="CDD" id="cd06558">
    <property type="entry name" value="crotonase-like"/>
    <property type="match status" value="1"/>
</dbReference>
<comment type="similarity">
    <text evidence="1 3">Belongs to the enoyl-CoA hydratase/isomerase family.</text>
</comment>
<accession>A0A2H3JP54</accession>
<dbReference type="Proteomes" id="UP000218811">
    <property type="component" value="Unassembled WGS sequence"/>
</dbReference>
<evidence type="ECO:0000256" key="2">
    <source>
        <dbReference type="ARBA" id="ARBA00023239"/>
    </source>
</evidence>
<evidence type="ECO:0000256" key="1">
    <source>
        <dbReference type="ARBA" id="ARBA00005254"/>
    </source>
</evidence>
<dbReference type="OMA" id="WRSVAFS"/>
<proteinExistence type="inferred from homology"/>
<gene>
    <name evidence="4" type="ORF">WOLCODRAFT_103953</name>
</gene>
<dbReference type="SUPFAM" id="SSF52096">
    <property type="entry name" value="ClpP/crotonase"/>
    <property type="match status" value="1"/>
</dbReference>
<sequence>MYPEAYLERLESDPGIICICFNRPRAKNAISIRLLQEFRECLDLILLDPSVRVLIIKSSTPGSFCSGADLVERRSMTKEQVDSFLLDLRNALSTLENLPIPTIAAIDGPALGGGLELSLACDLRIIGHSVSKIGLPETRLGVIPGAGGTQRLTRLLGISKAKSLIFTARSLTPAEALEWGVVDFIASPGDCAYTKALELAREISANAPLALRAAKLAISCALEMSLESGLDLERALYEPLIDTRDRTEALKAFKEKRAPMFVGA</sequence>
<organism evidence="4 5">
    <name type="scientific">Wolfiporia cocos (strain MD-104)</name>
    <name type="common">Brown rot fungus</name>
    <dbReference type="NCBI Taxonomy" id="742152"/>
    <lineage>
        <taxon>Eukaryota</taxon>
        <taxon>Fungi</taxon>
        <taxon>Dikarya</taxon>
        <taxon>Basidiomycota</taxon>
        <taxon>Agaricomycotina</taxon>
        <taxon>Agaricomycetes</taxon>
        <taxon>Polyporales</taxon>
        <taxon>Phaeolaceae</taxon>
        <taxon>Wolfiporia</taxon>
    </lineage>
</organism>
<dbReference type="OrthoDB" id="410701at2759"/>
<dbReference type="PANTHER" id="PTHR11941">
    <property type="entry name" value="ENOYL-COA HYDRATASE-RELATED"/>
    <property type="match status" value="1"/>
</dbReference>
<name>A0A2H3JP54_WOLCO</name>
<dbReference type="Gene3D" id="3.90.226.10">
    <property type="entry name" value="2-enoyl-CoA Hydratase, Chain A, domain 1"/>
    <property type="match status" value="1"/>
</dbReference>
<dbReference type="Pfam" id="PF00378">
    <property type="entry name" value="ECH_1"/>
    <property type="match status" value="1"/>
</dbReference>
<dbReference type="InterPro" id="IPR014748">
    <property type="entry name" value="Enoyl-CoA_hydra_C"/>
</dbReference>
<protein>
    <submittedName>
        <fullName evidence="4">ClpP/crotonase</fullName>
    </submittedName>
</protein>
<dbReference type="InterPro" id="IPR018376">
    <property type="entry name" value="Enoyl-CoA_hyd/isom_CS"/>
</dbReference>
<dbReference type="STRING" id="742152.A0A2H3JP54"/>
<evidence type="ECO:0000256" key="3">
    <source>
        <dbReference type="RuleBase" id="RU003707"/>
    </source>
</evidence>
<reference evidence="4 5" key="1">
    <citation type="journal article" date="2012" name="Science">
        <title>The Paleozoic origin of enzymatic lignin decomposition reconstructed from 31 fungal genomes.</title>
        <authorList>
            <person name="Floudas D."/>
            <person name="Binder M."/>
            <person name="Riley R."/>
            <person name="Barry K."/>
            <person name="Blanchette R.A."/>
            <person name="Henrissat B."/>
            <person name="Martinez A.T."/>
            <person name="Otillar R."/>
            <person name="Spatafora J.W."/>
            <person name="Yadav J.S."/>
            <person name="Aerts A."/>
            <person name="Benoit I."/>
            <person name="Boyd A."/>
            <person name="Carlson A."/>
            <person name="Copeland A."/>
            <person name="Coutinho P.M."/>
            <person name="de Vries R.P."/>
            <person name="Ferreira P."/>
            <person name="Findley K."/>
            <person name="Foster B."/>
            <person name="Gaskell J."/>
            <person name="Glotzer D."/>
            <person name="Gorecki P."/>
            <person name="Heitman J."/>
            <person name="Hesse C."/>
            <person name="Hori C."/>
            <person name="Igarashi K."/>
            <person name="Jurgens J.A."/>
            <person name="Kallen N."/>
            <person name="Kersten P."/>
            <person name="Kohler A."/>
            <person name="Kuees U."/>
            <person name="Kumar T.K.A."/>
            <person name="Kuo A."/>
            <person name="LaButti K."/>
            <person name="Larrondo L.F."/>
            <person name="Lindquist E."/>
            <person name="Ling A."/>
            <person name="Lombard V."/>
            <person name="Lucas S."/>
            <person name="Lundell T."/>
            <person name="Martin R."/>
            <person name="McLaughlin D.J."/>
            <person name="Morgenstern I."/>
            <person name="Morin E."/>
            <person name="Murat C."/>
            <person name="Nagy L.G."/>
            <person name="Nolan M."/>
            <person name="Ohm R.A."/>
            <person name="Patyshakuliyeva A."/>
            <person name="Rokas A."/>
            <person name="Ruiz-Duenas F.J."/>
            <person name="Sabat G."/>
            <person name="Salamov A."/>
            <person name="Samejima M."/>
            <person name="Schmutz J."/>
            <person name="Slot J.C."/>
            <person name="St John F."/>
            <person name="Stenlid J."/>
            <person name="Sun H."/>
            <person name="Sun S."/>
            <person name="Syed K."/>
            <person name="Tsang A."/>
            <person name="Wiebenga A."/>
            <person name="Young D."/>
            <person name="Pisabarro A."/>
            <person name="Eastwood D.C."/>
            <person name="Martin F."/>
            <person name="Cullen D."/>
            <person name="Grigoriev I.V."/>
            <person name="Hibbett D.S."/>
        </authorList>
    </citation>
    <scope>NUCLEOTIDE SEQUENCE [LARGE SCALE GENOMIC DNA]</scope>
    <source>
        <strain evidence="4 5">MD-104</strain>
    </source>
</reference>
<dbReference type="PANTHER" id="PTHR11941:SF171">
    <property type="entry name" value="SD19268P"/>
    <property type="match status" value="1"/>
</dbReference>
<dbReference type="GO" id="GO:0005739">
    <property type="term" value="C:mitochondrion"/>
    <property type="evidence" value="ECO:0007669"/>
    <property type="project" value="TreeGrafter"/>
</dbReference>
<dbReference type="EMBL" id="KB468146">
    <property type="protein sequence ID" value="PCH43671.1"/>
    <property type="molecule type" value="Genomic_DNA"/>
</dbReference>
<keyword evidence="5" id="KW-1185">Reference proteome</keyword>
<dbReference type="InterPro" id="IPR029045">
    <property type="entry name" value="ClpP/crotonase-like_dom_sf"/>
</dbReference>
<keyword evidence="2" id="KW-0456">Lyase</keyword>
<dbReference type="GO" id="GO:0016836">
    <property type="term" value="F:hydro-lyase activity"/>
    <property type="evidence" value="ECO:0007669"/>
    <property type="project" value="UniProtKB-ARBA"/>
</dbReference>
<dbReference type="AlphaFoldDB" id="A0A2H3JP54"/>
<dbReference type="PROSITE" id="PS00166">
    <property type="entry name" value="ENOYL_COA_HYDRATASE"/>
    <property type="match status" value="1"/>
</dbReference>
<dbReference type="GO" id="GO:0006635">
    <property type="term" value="P:fatty acid beta-oxidation"/>
    <property type="evidence" value="ECO:0007669"/>
    <property type="project" value="TreeGrafter"/>
</dbReference>
<evidence type="ECO:0000313" key="5">
    <source>
        <dbReference type="Proteomes" id="UP000218811"/>
    </source>
</evidence>
<dbReference type="FunFam" id="1.10.12.10:FF:000001">
    <property type="entry name" value="Probable enoyl-CoA hydratase, mitochondrial"/>
    <property type="match status" value="1"/>
</dbReference>
<dbReference type="Gene3D" id="1.10.12.10">
    <property type="entry name" value="Lyase 2-enoyl-coa Hydratase, Chain A, domain 2"/>
    <property type="match status" value="1"/>
</dbReference>